<organism evidence="1 2">
    <name type="scientific">Punica granatum</name>
    <name type="common">Pomegranate</name>
    <dbReference type="NCBI Taxonomy" id="22663"/>
    <lineage>
        <taxon>Eukaryota</taxon>
        <taxon>Viridiplantae</taxon>
        <taxon>Streptophyta</taxon>
        <taxon>Embryophyta</taxon>
        <taxon>Tracheophyta</taxon>
        <taxon>Spermatophyta</taxon>
        <taxon>Magnoliopsida</taxon>
        <taxon>eudicotyledons</taxon>
        <taxon>Gunneridae</taxon>
        <taxon>Pentapetalae</taxon>
        <taxon>rosids</taxon>
        <taxon>malvids</taxon>
        <taxon>Myrtales</taxon>
        <taxon>Lythraceae</taxon>
        <taxon>Punica</taxon>
    </lineage>
</organism>
<reference evidence="1 2" key="1">
    <citation type="submission" date="2017-11" db="EMBL/GenBank/DDBJ databases">
        <title>De-novo sequencing of pomegranate (Punica granatum L.) genome.</title>
        <authorList>
            <person name="Akparov Z."/>
            <person name="Amiraslanov A."/>
            <person name="Hajiyeva S."/>
            <person name="Abbasov M."/>
            <person name="Kaur K."/>
            <person name="Hamwieh A."/>
            <person name="Solovyev V."/>
            <person name="Salamov A."/>
            <person name="Braich B."/>
            <person name="Kosarev P."/>
            <person name="Mahmoud A."/>
            <person name="Hajiyev E."/>
            <person name="Babayeva S."/>
            <person name="Izzatullayeva V."/>
            <person name="Mammadov A."/>
            <person name="Mammadov A."/>
            <person name="Sharifova S."/>
            <person name="Ojaghi J."/>
            <person name="Eynullazada K."/>
            <person name="Bayramov B."/>
            <person name="Abdulazimova A."/>
            <person name="Shahmuradov I."/>
        </authorList>
    </citation>
    <scope>NUCLEOTIDE SEQUENCE [LARGE SCALE GENOMIC DNA]</scope>
    <source>
        <strain evidence="2">cv. AG2017</strain>
        <tissue evidence="1">Leaf</tissue>
    </source>
</reference>
<dbReference type="AlphaFoldDB" id="A0A2I0IJX1"/>
<proteinExistence type="predicted"/>
<evidence type="ECO:0000313" key="2">
    <source>
        <dbReference type="Proteomes" id="UP000233551"/>
    </source>
</evidence>
<comment type="caution">
    <text evidence="1">The sequence shown here is derived from an EMBL/GenBank/DDBJ whole genome shotgun (WGS) entry which is preliminary data.</text>
</comment>
<accession>A0A2I0IJX1</accession>
<protein>
    <submittedName>
        <fullName evidence="1">Uncharacterized protein</fullName>
    </submittedName>
</protein>
<dbReference type="Proteomes" id="UP000233551">
    <property type="component" value="Unassembled WGS sequence"/>
</dbReference>
<evidence type="ECO:0000313" key="1">
    <source>
        <dbReference type="EMBL" id="PKI44043.1"/>
    </source>
</evidence>
<gene>
    <name evidence="1" type="ORF">CRG98_035573</name>
</gene>
<dbReference type="EMBL" id="PGOL01002956">
    <property type="protein sequence ID" value="PKI44043.1"/>
    <property type="molecule type" value="Genomic_DNA"/>
</dbReference>
<sequence length="85" mass="9718">MEVVVGVWRRKKAGMAKRTTKKRVVQRLAWKVGLAFLVLLLKAMEQPLALCFIYLNPMNEIYIIKLMKIGEGQAKATSQNRLCLV</sequence>
<name>A0A2I0IJX1_PUNGR</name>
<keyword evidence="2" id="KW-1185">Reference proteome</keyword>